<keyword evidence="2" id="KW-0472">Membrane</keyword>
<name>A0A9D4QAZ7_RHISA</name>
<dbReference type="AlphaFoldDB" id="A0A9D4QAZ7"/>
<dbReference type="Proteomes" id="UP000821837">
    <property type="component" value="Chromosome 11"/>
</dbReference>
<dbReference type="EMBL" id="JABSTV010001247">
    <property type="protein sequence ID" value="KAH7973195.1"/>
    <property type="molecule type" value="Genomic_DNA"/>
</dbReference>
<reference evidence="3" key="2">
    <citation type="submission" date="2021-09" db="EMBL/GenBank/DDBJ databases">
        <authorList>
            <person name="Jia N."/>
            <person name="Wang J."/>
            <person name="Shi W."/>
            <person name="Du L."/>
            <person name="Sun Y."/>
            <person name="Zhan W."/>
            <person name="Jiang J."/>
            <person name="Wang Q."/>
            <person name="Zhang B."/>
            <person name="Ji P."/>
            <person name="Sakyi L.B."/>
            <person name="Cui X."/>
            <person name="Yuan T."/>
            <person name="Jiang B."/>
            <person name="Yang W."/>
            <person name="Lam T.T.-Y."/>
            <person name="Chang Q."/>
            <person name="Ding S."/>
            <person name="Wang X."/>
            <person name="Zhu J."/>
            <person name="Ruan X."/>
            <person name="Zhao L."/>
            <person name="Wei J."/>
            <person name="Que T."/>
            <person name="Du C."/>
            <person name="Cheng J."/>
            <person name="Dai P."/>
            <person name="Han X."/>
            <person name="Huang E."/>
            <person name="Gao Y."/>
            <person name="Liu J."/>
            <person name="Shao H."/>
            <person name="Ye R."/>
            <person name="Li L."/>
            <person name="Wei W."/>
            <person name="Wang X."/>
            <person name="Wang C."/>
            <person name="Huo Q."/>
            <person name="Li W."/>
            <person name="Guo W."/>
            <person name="Chen H."/>
            <person name="Chen S."/>
            <person name="Zhou L."/>
            <person name="Zhou L."/>
            <person name="Ni X."/>
            <person name="Tian J."/>
            <person name="Zhou Y."/>
            <person name="Sheng Y."/>
            <person name="Liu T."/>
            <person name="Pan Y."/>
            <person name="Xia L."/>
            <person name="Li J."/>
            <person name="Zhao F."/>
            <person name="Cao W."/>
        </authorList>
    </citation>
    <scope>NUCLEOTIDE SEQUENCE</scope>
    <source>
        <strain evidence="3">Rsan-2018</strain>
        <tissue evidence="3">Larvae</tissue>
    </source>
</reference>
<dbReference type="VEuPathDB" id="VectorBase:RSAN_030326"/>
<accession>A0A9D4QAZ7</accession>
<organism evidence="3 4">
    <name type="scientific">Rhipicephalus sanguineus</name>
    <name type="common">Brown dog tick</name>
    <name type="synonym">Ixodes sanguineus</name>
    <dbReference type="NCBI Taxonomy" id="34632"/>
    <lineage>
        <taxon>Eukaryota</taxon>
        <taxon>Metazoa</taxon>
        <taxon>Ecdysozoa</taxon>
        <taxon>Arthropoda</taxon>
        <taxon>Chelicerata</taxon>
        <taxon>Arachnida</taxon>
        <taxon>Acari</taxon>
        <taxon>Parasitiformes</taxon>
        <taxon>Ixodida</taxon>
        <taxon>Ixodoidea</taxon>
        <taxon>Ixodidae</taxon>
        <taxon>Rhipicephalinae</taxon>
        <taxon>Rhipicephalus</taxon>
        <taxon>Rhipicephalus</taxon>
    </lineage>
</organism>
<evidence type="ECO:0000256" key="2">
    <source>
        <dbReference type="SAM" id="Phobius"/>
    </source>
</evidence>
<reference evidence="3" key="1">
    <citation type="journal article" date="2020" name="Cell">
        <title>Large-Scale Comparative Analyses of Tick Genomes Elucidate Their Genetic Diversity and Vector Capacities.</title>
        <authorList>
            <consortium name="Tick Genome and Microbiome Consortium (TIGMIC)"/>
            <person name="Jia N."/>
            <person name="Wang J."/>
            <person name="Shi W."/>
            <person name="Du L."/>
            <person name="Sun Y."/>
            <person name="Zhan W."/>
            <person name="Jiang J.F."/>
            <person name="Wang Q."/>
            <person name="Zhang B."/>
            <person name="Ji P."/>
            <person name="Bell-Sakyi L."/>
            <person name="Cui X.M."/>
            <person name="Yuan T.T."/>
            <person name="Jiang B.G."/>
            <person name="Yang W.F."/>
            <person name="Lam T.T."/>
            <person name="Chang Q.C."/>
            <person name="Ding S.J."/>
            <person name="Wang X.J."/>
            <person name="Zhu J.G."/>
            <person name="Ruan X.D."/>
            <person name="Zhao L."/>
            <person name="Wei J.T."/>
            <person name="Ye R.Z."/>
            <person name="Que T.C."/>
            <person name="Du C.H."/>
            <person name="Zhou Y.H."/>
            <person name="Cheng J.X."/>
            <person name="Dai P.F."/>
            <person name="Guo W.B."/>
            <person name="Han X.H."/>
            <person name="Huang E.J."/>
            <person name="Li L.F."/>
            <person name="Wei W."/>
            <person name="Gao Y.C."/>
            <person name="Liu J.Z."/>
            <person name="Shao H.Z."/>
            <person name="Wang X."/>
            <person name="Wang C.C."/>
            <person name="Yang T.C."/>
            <person name="Huo Q.B."/>
            <person name="Li W."/>
            <person name="Chen H.Y."/>
            <person name="Chen S.E."/>
            <person name="Zhou L.G."/>
            <person name="Ni X.B."/>
            <person name="Tian J.H."/>
            <person name="Sheng Y."/>
            <person name="Liu T."/>
            <person name="Pan Y.S."/>
            <person name="Xia L.Y."/>
            <person name="Li J."/>
            <person name="Zhao F."/>
            <person name="Cao W.C."/>
        </authorList>
    </citation>
    <scope>NUCLEOTIDE SEQUENCE</scope>
    <source>
        <strain evidence="3">Rsan-2018</strain>
    </source>
</reference>
<keyword evidence="2" id="KW-1133">Transmembrane helix</keyword>
<dbReference type="VEuPathDB" id="VectorBase:RSAN_032688"/>
<comment type="caution">
    <text evidence="3">The sequence shown here is derived from an EMBL/GenBank/DDBJ whole genome shotgun (WGS) entry which is preliminary data.</text>
</comment>
<proteinExistence type="predicted"/>
<keyword evidence="2" id="KW-0812">Transmembrane</keyword>
<feature type="transmembrane region" description="Helical" evidence="2">
    <location>
        <begin position="12"/>
        <end position="33"/>
    </location>
</feature>
<feature type="region of interest" description="Disordered" evidence="1">
    <location>
        <begin position="44"/>
        <end position="70"/>
    </location>
</feature>
<evidence type="ECO:0000313" key="4">
    <source>
        <dbReference type="Proteomes" id="UP000821837"/>
    </source>
</evidence>
<evidence type="ECO:0000313" key="3">
    <source>
        <dbReference type="EMBL" id="KAH7973195.1"/>
    </source>
</evidence>
<sequence>MTRSDSRLRTILLITITFLVLIGLVGITAFVVLGTGDMADEDLGDNKKARGGAAGDDDLKSKPTISPEQPRKTLPISVTELVCTVGTFAVMPAVIPPDGICTYIFYCDVISIDGALSGIETNASLKVFEDEIQKRAATEGGLSFDIRALSPEHFDNLKLREALNALSQQNVKHYGILNMVTDATHVAANVNKAKLIIDRLKDLQGNDATRKTMIALGLSDYSEPDAWNLYSSQFRVAVERTKADTVFALSSVGSQQSGANCVAVPPAVFDIAKLPDAAEAQSAPFPNLKRHATLVAADVRYGRSNVKLGLSFEMGTLVYKFETNQDEPEKSVYAKCQVGYVTNADVVLNDLSRLSNLRHGMSWLLHNSHLGDFGGTCMMDPFERIQWIKTRFGIQ</sequence>
<protein>
    <submittedName>
        <fullName evidence="3">Uncharacterized protein</fullName>
    </submittedName>
</protein>
<gene>
    <name evidence="3" type="ORF">HPB52_022754</name>
</gene>
<keyword evidence="4" id="KW-1185">Reference proteome</keyword>
<evidence type="ECO:0000256" key="1">
    <source>
        <dbReference type="SAM" id="MobiDB-lite"/>
    </source>
</evidence>